<keyword evidence="2" id="KW-0067">ATP-binding</keyword>
<dbReference type="InterPro" id="IPR000432">
    <property type="entry name" value="DNA_mismatch_repair_MutS_C"/>
</dbReference>
<protein>
    <submittedName>
        <fullName evidence="6">DNA mismatch repair protein MutS</fullName>
    </submittedName>
</protein>
<evidence type="ECO:0000256" key="2">
    <source>
        <dbReference type="ARBA" id="ARBA00022840"/>
    </source>
</evidence>
<evidence type="ECO:0000313" key="7">
    <source>
        <dbReference type="Proteomes" id="UP000187166"/>
    </source>
</evidence>
<dbReference type="GO" id="GO:0005524">
    <property type="term" value="F:ATP binding"/>
    <property type="evidence" value="ECO:0007669"/>
    <property type="project" value="UniProtKB-KW"/>
</dbReference>
<dbReference type="SUPFAM" id="SSF52540">
    <property type="entry name" value="P-loop containing nucleoside triphosphate hydrolases"/>
    <property type="match status" value="1"/>
</dbReference>
<accession>A0A1U7LZI9</accession>
<gene>
    <name evidence="6" type="ORF">BIV18_04550</name>
</gene>
<keyword evidence="3" id="KW-0238">DNA-binding</keyword>
<dbReference type="AlphaFoldDB" id="A0A1U7LZI9"/>
<dbReference type="GO" id="GO:0140664">
    <property type="term" value="F:ATP-dependent DNA damage sensor activity"/>
    <property type="evidence" value="ECO:0007669"/>
    <property type="project" value="InterPro"/>
</dbReference>
<dbReference type="InterPro" id="IPR045076">
    <property type="entry name" value="MutS"/>
</dbReference>
<keyword evidence="1" id="KW-0547">Nucleotide-binding</keyword>
<evidence type="ECO:0000256" key="3">
    <source>
        <dbReference type="ARBA" id="ARBA00023125"/>
    </source>
</evidence>
<comment type="caution">
    <text evidence="6">The sequence shown here is derived from an EMBL/GenBank/DDBJ whole genome shotgun (WGS) entry which is preliminary data.</text>
</comment>
<dbReference type="EMBL" id="MJIH01000001">
    <property type="protein sequence ID" value="OLR64842.1"/>
    <property type="molecule type" value="Genomic_DNA"/>
</dbReference>
<dbReference type="Proteomes" id="UP000187166">
    <property type="component" value="Unassembled WGS sequence"/>
</dbReference>
<sequence>MKDYYVPIILLLVFTAIIFFYNYYIKVRNEKILREEIIKDFGKVHSKKFKGKIDGLHKRIGGNLTEITANDLNFDKITEKINHNVSRLGLEYFYHRLRNLILDKDELIKSQNNRNIYKKQEDELLDLQFQLGKIGFFKEDVLSLVEEEIEIDRELEIGARIFSFTALYILILFIFLRAGSLLFIFVLLGINIYIYKKFNDITLGKLETLVRFKSILFVSENLMKNKRKVFIEELEEIENILKRISPLKKTLKSFGFLTGNAEMDFAETYKNVLFLSEARKFSKSQKYFKEYKDEIFRLYYLLGKIDCEIGIISIERAYKTGEAIFSEKICGKNLYNPLLKDAVPNDLNLEKSIILTGSNASGKSTYLRTIGINAVFALSFGIFFGEKFEIKPLKVTSAIDISDSIMKNLSYFMAESKAIGEMIEDEEEKLILLDEIFRGTNTIDRIASATSTLKYLAKKNHVVAATHDIELTILLKDEFNNKHFEEKIEDGDIKFDYLIKEGPATTRNAIAILDSLNYPEEIINEARILSKEMENR</sequence>
<proteinExistence type="predicted"/>
<dbReference type="GO" id="GO:0030983">
    <property type="term" value="F:mismatched DNA binding"/>
    <property type="evidence" value="ECO:0007669"/>
    <property type="project" value="InterPro"/>
</dbReference>
<dbReference type="STRING" id="1465756.BIV18_04550"/>
<organism evidence="6 7">
    <name type="scientific">Peptoniphilus porci</name>
    <dbReference type="NCBI Taxonomy" id="2652280"/>
    <lineage>
        <taxon>Bacteria</taxon>
        <taxon>Bacillati</taxon>
        <taxon>Bacillota</taxon>
        <taxon>Tissierellia</taxon>
        <taxon>Tissierellales</taxon>
        <taxon>Peptoniphilaceae</taxon>
        <taxon>Peptoniphilus</taxon>
    </lineage>
</organism>
<keyword evidence="4" id="KW-1133">Transmembrane helix</keyword>
<name>A0A1U7LZI9_9FIRM</name>
<evidence type="ECO:0000256" key="1">
    <source>
        <dbReference type="ARBA" id="ARBA00022741"/>
    </source>
</evidence>
<feature type="domain" description="DNA mismatch repair proteins mutS family" evidence="5">
    <location>
        <begin position="350"/>
        <end position="531"/>
    </location>
</feature>
<evidence type="ECO:0000259" key="5">
    <source>
        <dbReference type="SMART" id="SM00534"/>
    </source>
</evidence>
<evidence type="ECO:0000256" key="4">
    <source>
        <dbReference type="SAM" id="Phobius"/>
    </source>
</evidence>
<dbReference type="SMART" id="SM00534">
    <property type="entry name" value="MUTSac"/>
    <property type="match status" value="1"/>
</dbReference>
<keyword evidence="4" id="KW-0472">Membrane</keyword>
<keyword evidence="7" id="KW-1185">Reference proteome</keyword>
<dbReference type="Pfam" id="PF00488">
    <property type="entry name" value="MutS_V"/>
    <property type="match status" value="1"/>
</dbReference>
<keyword evidence="4" id="KW-0812">Transmembrane</keyword>
<dbReference type="Gene3D" id="3.40.50.300">
    <property type="entry name" value="P-loop containing nucleotide triphosphate hydrolases"/>
    <property type="match status" value="1"/>
</dbReference>
<feature type="transmembrane region" description="Helical" evidence="4">
    <location>
        <begin position="167"/>
        <end position="195"/>
    </location>
</feature>
<dbReference type="PANTHER" id="PTHR11361:SF152">
    <property type="entry name" value="DNA MISMATCH REPAIR PROTEIN"/>
    <property type="match status" value="1"/>
</dbReference>
<evidence type="ECO:0000313" key="6">
    <source>
        <dbReference type="EMBL" id="OLR64842.1"/>
    </source>
</evidence>
<dbReference type="GO" id="GO:0005829">
    <property type="term" value="C:cytosol"/>
    <property type="evidence" value="ECO:0007669"/>
    <property type="project" value="TreeGrafter"/>
</dbReference>
<dbReference type="PANTHER" id="PTHR11361">
    <property type="entry name" value="DNA MISMATCH REPAIR PROTEIN MUTS FAMILY MEMBER"/>
    <property type="match status" value="1"/>
</dbReference>
<feature type="transmembrane region" description="Helical" evidence="4">
    <location>
        <begin position="6"/>
        <end position="24"/>
    </location>
</feature>
<reference evidence="6 7" key="1">
    <citation type="journal article" date="2016" name="Appl. Environ. Microbiol.">
        <title>Function and Phylogeny of Bacterial Butyryl Coenzyme A:Acetate Transferases and Their Diversity in the Proximal Colon of Swine.</title>
        <authorList>
            <person name="Trachsel J."/>
            <person name="Bayles D.O."/>
            <person name="Looft T."/>
            <person name="Levine U.Y."/>
            <person name="Allen H.K."/>
        </authorList>
    </citation>
    <scope>NUCLEOTIDE SEQUENCE [LARGE SCALE GENOMIC DNA]</scope>
    <source>
        <strain evidence="6 7">35-6-1</strain>
    </source>
</reference>
<dbReference type="InterPro" id="IPR027417">
    <property type="entry name" value="P-loop_NTPase"/>
</dbReference>
<dbReference type="GO" id="GO:0006298">
    <property type="term" value="P:mismatch repair"/>
    <property type="evidence" value="ECO:0007669"/>
    <property type="project" value="InterPro"/>
</dbReference>